<dbReference type="RefSeq" id="WP_038074577.1">
    <property type="nucleotide sequence ID" value="NZ_AUND01000008.1"/>
</dbReference>
<feature type="chain" id="PRO_5001696732" description="DUF4185 domain-containing protein" evidence="1">
    <location>
        <begin position="23"/>
        <end position="221"/>
    </location>
</feature>
<dbReference type="AlphaFoldDB" id="A0A074JGQ4"/>
<dbReference type="eggNOG" id="ENOG502ZM18">
    <property type="taxonomic scope" value="Bacteria"/>
</dbReference>
<evidence type="ECO:0008006" key="4">
    <source>
        <dbReference type="Google" id="ProtNLM"/>
    </source>
</evidence>
<dbReference type="EMBL" id="AUND01000008">
    <property type="protein sequence ID" value="KEO54753.1"/>
    <property type="molecule type" value="Genomic_DNA"/>
</dbReference>
<protein>
    <recommendedName>
        <fullName evidence="4">DUF4185 domain-containing protein</fullName>
    </recommendedName>
</protein>
<comment type="caution">
    <text evidence="2">The sequence shown here is derived from an EMBL/GenBank/DDBJ whole genome shotgun (WGS) entry which is preliminary data.</text>
</comment>
<dbReference type="STRING" id="1353537.TP2_17205"/>
<organism evidence="2 3">
    <name type="scientific">Thioclava pacifica DSM 10166</name>
    <dbReference type="NCBI Taxonomy" id="1353537"/>
    <lineage>
        <taxon>Bacteria</taxon>
        <taxon>Pseudomonadati</taxon>
        <taxon>Pseudomonadota</taxon>
        <taxon>Alphaproteobacteria</taxon>
        <taxon>Rhodobacterales</taxon>
        <taxon>Paracoccaceae</taxon>
        <taxon>Thioclava</taxon>
    </lineage>
</organism>
<feature type="signal peptide" evidence="1">
    <location>
        <begin position="1"/>
        <end position="22"/>
    </location>
</feature>
<dbReference type="Proteomes" id="UP000027432">
    <property type="component" value="Unassembled WGS sequence"/>
</dbReference>
<dbReference type="OrthoDB" id="9789980at2"/>
<gene>
    <name evidence="2" type="ORF">TP2_17205</name>
</gene>
<accession>A0A074JGQ4</accession>
<reference evidence="2 3" key="1">
    <citation type="submission" date="2013-07" db="EMBL/GenBank/DDBJ databases">
        <title>Thioclava pacifica DSM 10166 Genome Sequencing.</title>
        <authorList>
            <person name="Lai Q."/>
            <person name="Shao Z."/>
        </authorList>
    </citation>
    <scope>NUCLEOTIDE SEQUENCE [LARGE SCALE GENOMIC DNA]</scope>
    <source>
        <strain evidence="2 3">DSM 10166</strain>
    </source>
</reference>
<evidence type="ECO:0000313" key="3">
    <source>
        <dbReference type="Proteomes" id="UP000027432"/>
    </source>
</evidence>
<evidence type="ECO:0000256" key="1">
    <source>
        <dbReference type="SAM" id="SignalP"/>
    </source>
</evidence>
<proteinExistence type="predicted"/>
<sequence>MTSHRHILPVAALAVLPFGALAGATGTPQSALDWLRAGAGFETRLHDGGTWAAEGGEIYATDPLTLWNRRDAPLRVPESPARLVGLQETTEGRTAFMALIWSDAPVVCGKELSVIGVDTGLAGFLTPADLAALDDYGRPHEGELYVGPYADQLDAQYPTVPFLVELPGGARFPVSGSGWGDGGYPVASLHDAQGRMVALYAQFITGDKGWLDPPPCPAQNS</sequence>
<keyword evidence="1" id="KW-0732">Signal</keyword>
<evidence type="ECO:0000313" key="2">
    <source>
        <dbReference type="EMBL" id="KEO54753.1"/>
    </source>
</evidence>
<name>A0A074JGQ4_9RHOB</name>
<keyword evidence="3" id="KW-1185">Reference proteome</keyword>